<accession>A0A3N2PRC3</accession>
<dbReference type="SUPFAM" id="SSF57798">
    <property type="entry name" value="Casein kinase II beta subunit"/>
    <property type="match status" value="1"/>
</dbReference>
<comment type="similarity">
    <text evidence="1 4">Belongs to the casein kinase 2 subunit beta family.</text>
</comment>
<dbReference type="PANTHER" id="PTHR11740">
    <property type="entry name" value="CASEIN KINASE II SUBUNIT BETA"/>
    <property type="match status" value="1"/>
</dbReference>
<dbReference type="Proteomes" id="UP000272025">
    <property type="component" value="Unassembled WGS sequence"/>
</dbReference>
<dbReference type="PRINTS" id="PR00472">
    <property type="entry name" value="CASNKINASEII"/>
</dbReference>
<dbReference type="PROSITE" id="PS01101">
    <property type="entry name" value="CK2_BETA"/>
    <property type="match status" value="1"/>
</dbReference>
<dbReference type="Pfam" id="PF01214">
    <property type="entry name" value="CK_II_beta"/>
    <property type="match status" value="1"/>
</dbReference>
<dbReference type="Gene3D" id="2.20.25.20">
    <property type="match status" value="1"/>
</dbReference>
<dbReference type="AlphaFoldDB" id="A0A3N2PRC3"/>
<dbReference type="FunFam" id="2.20.25.20:FF:000001">
    <property type="entry name" value="Casein kinase II subunit beta"/>
    <property type="match status" value="1"/>
</dbReference>
<dbReference type="SMART" id="SM01085">
    <property type="entry name" value="CK_II_beta"/>
    <property type="match status" value="1"/>
</dbReference>
<sequence length="260" mass="30153">MDDFVSESDSDYTSYWRDWFISSRGNEYFCEIDEDYLTDRFNLTGLNAEVQYYQYALDLVTDVFDLDCEDDMRETIEKSARHLYGLVHARYIVTTRGLQKMLEKYKKADFGKCPRVMCQSHPLLPMGLSDVPNLKPVKLYCARCEDVYNPKSSRHATIDGAYFGTSFHNVLFQVYPTLVPTKSIERYVPRVYGFKVHASAALIRWQDQKRDEMRRRLRKMDVDVGFPDDTSDVLEEEDGDVQFEGADTRVAVADGTGRNV</sequence>
<protein>
    <recommendedName>
        <fullName evidence="4">Casein kinase II subunit beta</fullName>
        <shortName evidence="4">CK II beta</shortName>
    </recommendedName>
</protein>
<gene>
    <name evidence="5" type="ORF">SODALDRAFT_335234</name>
</gene>
<dbReference type="GO" id="GO:0006359">
    <property type="term" value="P:regulation of transcription by RNA polymerase III"/>
    <property type="evidence" value="ECO:0007669"/>
    <property type="project" value="TreeGrafter"/>
</dbReference>
<dbReference type="InterPro" id="IPR016149">
    <property type="entry name" value="Casein_kin_II_reg-sub_N"/>
</dbReference>
<dbReference type="GO" id="GO:0034456">
    <property type="term" value="C:UTP-C complex"/>
    <property type="evidence" value="ECO:0007669"/>
    <property type="project" value="TreeGrafter"/>
</dbReference>
<evidence type="ECO:0000313" key="5">
    <source>
        <dbReference type="EMBL" id="ROT37020.1"/>
    </source>
</evidence>
<name>A0A3N2PRC3_SODAK</name>
<evidence type="ECO:0000256" key="3">
    <source>
        <dbReference type="ARBA" id="ARBA00062110"/>
    </source>
</evidence>
<evidence type="ECO:0000256" key="4">
    <source>
        <dbReference type="RuleBase" id="RU361268"/>
    </source>
</evidence>
<comment type="function">
    <text evidence="2 4">Regulatory subunit of casein kinase II/CK2. As part of the kinase complex regulates the basal catalytic activity of the alpha subunit a constitutively active serine/threonine-protein kinase that phosphorylates a large number of substrates containing acidic residues C-terminal to the phosphorylated serine or threonine.</text>
</comment>
<dbReference type="OrthoDB" id="3971593at2759"/>
<dbReference type="RefSeq" id="XP_028464826.1">
    <property type="nucleotide sequence ID" value="XM_028612401.1"/>
</dbReference>
<dbReference type="PANTHER" id="PTHR11740:SF39">
    <property type="entry name" value="CASEIN KINASE II SUBUNIT BETA"/>
    <property type="match status" value="1"/>
</dbReference>
<dbReference type="GeneID" id="39580879"/>
<dbReference type="STRING" id="1314773.A0A3N2PRC3"/>
<evidence type="ECO:0000256" key="1">
    <source>
        <dbReference type="ARBA" id="ARBA00006941"/>
    </source>
</evidence>
<dbReference type="FunFam" id="1.10.1820.10:FF:000003">
    <property type="entry name" value="Casein kinase II subunit beta"/>
    <property type="match status" value="1"/>
</dbReference>
<dbReference type="GO" id="GO:0005737">
    <property type="term" value="C:cytoplasm"/>
    <property type="evidence" value="ECO:0007669"/>
    <property type="project" value="TreeGrafter"/>
</dbReference>
<dbReference type="InterPro" id="IPR000704">
    <property type="entry name" value="Casein_kinase_II_reg-sub"/>
</dbReference>
<keyword evidence="6" id="KW-1185">Reference proteome</keyword>
<evidence type="ECO:0000256" key="2">
    <source>
        <dbReference type="ARBA" id="ARBA00045899"/>
    </source>
</evidence>
<comment type="subunit">
    <text evidence="3">Tetramer composed of two alpha chains, one beta chain and one beta' chain.</text>
</comment>
<dbReference type="GO" id="GO:0005956">
    <property type="term" value="C:protein kinase CK2 complex"/>
    <property type="evidence" value="ECO:0007669"/>
    <property type="project" value="UniProtKB-UniRule"/>
</dbReference>
<reference evidence="5 6" key="1">
    <citation type="journal article" date="2018" name="Mol. Ecol.">
        <title>The obligate alkalophilic soda-lake fungus Sodiomyces alkalinus has shifted to a protein diet.</title>
        <authorList>
            <person name="Grum-Grzhimaylo A.A."/>
            <person name="Falkoski D.L."/>
            <person name="van den Heuvel J."/>
            <person name="Valero-Jimenez C.A."/>
            <person name="Min B."/>
            <person name="Choi I.G."/>
            <person name="Lipzen A."/>
            <person name="Daum C.G."/>
            <person name="Aanen D.K."/>
            <person name="Tsang A."/>
            <person name="Henrissat B."/>
            <person name="Bilanenko E.N."/>
            <person name="de Vries R.P."/>
            <person name="van Kan J.A.L."/>
            <person name="Grigoriev I.V."/>
            <person name="Debets A.J.M."/>
        </authorList>
    </citation>
    <scope>NUCLEOTIDE SEQUENCE [LARGE SCALE GENOMIC DNA]</scope>
    <source>
        <strain evidence="5 6">F11</strain>
    </source>
</reference>
<comment type="subunit">
    <text evidence="4">Tetramer of two alpha and two beta subunits.</text>
</comment>
<dbReference type="Gene3D" id="1.10.1820.10">
    <property type="entry name" value="protein kinase ck2 holoenzyme, chain C, domain 1"/>
    <property type="match status" value="1"/>
</dbReference>
<dbReference type="GO" id="GO:0019887">
    <property type="term" value="F:protein kinase regulator activity"/>
    <property type="evidence" value="ECO:0007669"/>
    <property type="project" value="InterPro"/>
</dbReference>
<organism evidence="5 6">
    <name type="scientific">Sodiomyces alkalinus (strain CBS 110278 / VKM F-3762 / F11)</name>
    <name type="common">Alkaliphilic filamentous fungus</name>
    <dbReference type="NCBI Taxonomy" id="1314773"/>
    <lineage>
        <taxon>Eukaryota</taxon>
        <taxon>Fungi</taxon>
        <taxon>Dikarya</taxon>
        <taxon>Ascomycota</taxon>
        <taxon>Pezizomycotina</taxon>
        <taxon>Sordariomycetes</taxon>
        <taxon>Hypocreomycetidae</taxon>
        <taxon>Glomerellales</taxon>
        <taxon>Plectosphaerellaceae</taxon>
        <taxon>Sodiomyces</taxon>
    </lineage>
</organism>
<proteinExistence type="inferred from homology"/>
<dbReference type="InterPro" id="IPR035991">
    <property type="entry name" value="Casein_kinase_II_beta-like"/>
</dbReference>
<dbReference type="EMBL" id="ML119058">
    <property type="protein sequence ID" value="ROT37020.1"/>
    <property type="molecule type" value="Genomic_DNA"/>
</dbReference>
<evidence type="ECO:0000313" key="6">
    <source>
        <dbReference type="Proteomes" id="UP000272025"/>
    </source>
</evidence>